<evidence type="ECO:0000313" key="4">
    <source>
        <dbReference type="Proteomes" id="UP000659654"/>
    </source>
</evidence>
<dbReference type="Proteomes" id="UP000659654">
    <property type="component" value="Unassembled WGS sequence"/>
</dbReference>
<accession>A0A1I7RP10</accession>
<dbReference type="eggNOG" id="ENOG502ST0F">
    <property type="taxonomic scope" value="Eukaryota"/>
</dbReference>
<gene>
    <name evidence="2" type="ORF">BXYJ_LOCUS12376</name>
</gene>
<sequence length="233" mass="24761">MQYTVFLAILALANAIPSLPQPDNSKPAYRPLSFYNMPLIRAQGAVIASAEAENDDVSAFAGYGEPIATEAEIPKTADAFLIASPPQVQLNVQPSEYKAPAQIGVAPKFTGGFRTPLSESVRQFGGGKGAITNPAAFFMEGADLEKVAKPKCQMIGCDGPVANDEDMNLVLKKDLNGPDSQCHKTFVAMNGCVDGKGYPVGMICTICCDCSASLKLELSKSRGFKEGFRTDLN</sequence>
<reference evidence="5" key="1">
    <citation type="submission" date="2016-11" db="UniProtKB">
        <authorList>
            <consortium name="WormBaseParasite"/>
        </authorList>
    </citation>
    <scope>IDENTIFICATION</scope>
</reference>
<reference evidence="2" key="2">
    <citation type="submission" date="2020-09" db="EMBL/GenBank/DDBJ databases">
        <authorList>
            <person name="Kikuchi T."/>
        </authorList>
    </citation>
    <scope>NUCLEOTIDE SEQUENCE</scope>
    <source>
        <strain evidence="2">Ka4C1</strain>
    </source>
</reference>
<protein>
    <submittedName>
        <fullName evidence="2">(pine wood nematode) hypothetical protein</fullName>
    </submittedName>
</protein>
<dbReference type="Proteomes" id="UP000582659">
    <property type="component" value="Unassembled WGS sequence"/>
</dbReference>
<feature type="chain" id="PRO_5035399469" evidence="1">
    <location>
        <begin position="16"/>
        <end position="233"/>
    </location>
</feature>
<dbReference type="OrthoDB" id="5800408at2759"/>
<evidence type="ECO:0000256" key="1">
    <source>
        <dbReference type="SAM" id="SignalP"/>
    </source>
</evidence>
<dbReference type="EMBL" id="CAJFDI010000005">
    <property type="protein sequence ID" value="CAD5232285.1"/>
    <property type="molecule type" value="Genomic_DNA"/>
</dbReference>
<evidence type="ECO:0000313" key="5">
    <source>
        <dbReference type="WBParaSite" id="BXY_0245000.1"/>
    </source>
</evidence>
<feature type="signal peptide" evidence="1">
    <location>
        <begin position="1"/>
        <end position="15"/>
    </location>
</feature>
<keyword evidence="4" id="KW-1185">Reference proteome</keyword>
<dbReference type="EMBL" id="CAJFCV020000005">
    <property type="protein sequence ID" value="CAG9124437.1"/>
    <property type="molecule type" value="Genomic_DNA"/>
</dbReference>
<evidence type="ECO:0000313" key="2">
    <source>
        <dbReference type="EMBL" id="CAD5232285.1"/>
    </source>
</evidence>
<dbReference type="Proteomes" id="UP000095284">
    <property type="component" value="Unplaced"/>
</dbReference>
<dbReference type="AlphaFoldDB" id="A0A1I7RP10"/>
<proteinExistence type="predicted"/>
<evidence type="ECO:0000313" key="3">
    <source>
        <dbReference type="Proteomes" id="UP000095284"/>
    </source>
</evidence>
<keyword evidence="1" id="KW-0732">Signal</keyword>
<organism evidence="3 5">
    <name type="scientific">Bursaphelenchus xylophilus</name>
    <name type="common">Pinewood nematode worm</name>
    <name type="synonym">Aphelenchoides xylophilus</name>
    <dbReference type="NCBI Taxonomy" id="6326"/>
    <lineage>
        <taxon>Eukaryota</taxon>
        <taxon>Metazoa</taxon>
        <taxon>Ecdysozoa</taxon>
        <taxon>Nematoda</taxon>
        <taxon>Chromadorea</taxon>
        <taxon>Rhabditida</taxon>
        <taxon>Tylenchina</taxon>
        <taxon>Tylenchomorpha</taxon>
        <taxon>Aphelenchoidea</taxon>
        <taxon>Aphelenchoididae</taxon>
        <taxon>Bursaphelenchus</taxon>
    </lineage>
</organism>
<name>A0A1I7RP10_BURXY</name>
<dbReference type="WBParaSite" id="BXY_0245000.1">
    <property type="protein sequence ID" value="BXY_0245000.1"/>
    <property type="gene ID" value="BXY_0245000"/>
</dbReference>